<evidence type="ECO:0000313" key="2">
    <source>
        <dbReference type="Proteomes" id="UP000693768"/>
    </source>
</evidence>
<sequence length="82" mass="9767">MNYNWSLESSSSFLNNKPMDHKEVVEKRNKCRYELSKVTEEISSPLFKIDSKDVQDLRVQYHDILELLHDNLTKQVNLNKKN</sequence>
<accession>A0A8E4XXX3</accession>
<evidence type="ECO:0000313" key="1">
    <source>
        <dbReference type="EMBL" id="QQO97428.1"/>
    </source>
</evidence>
<dbReference type="EMBL" id="MT732451">
    <property type="protein sequence ID" value="QQO97428.1"/>
    <property type="molecule type" value="Genomic_DNA"/>
</dbReference>
<dbReference type="Proteomes" id="UP000693768">
    <property type="component" value="Segment"/>
</dbReference>
<organism evidence="1 2">
    <name type="scientific">Maribacter phage Molly_1</name>
    <dbReference type="NCBI Taxonomy" id="2745685"/>
    <lineage>
        <taxon>Viruses</taxon>
        <taxon>Duplodnaviria</taxon>
        <taxon>Heunggongvirae</taxon>
        <taxon>Uroviricota</taxon>
        <taxon>Caudoviricetes</taxon>
        <taxon>Molycolviridae</taxon>
        <taxon>Mollyvirus</taxon>
        <taxon>Mollyvirus molly</taxon>
    </lineage>
</organism>
<name>A0A8E4XXX3_9CAUD</name>
<gene>
    <name evidence="1" type="ORF">Molly1_135</name>
</gene>
<protein>
    <submittedName>
        <fullName evidence="1">Uncharacterized protein</fullName>
    </submittedName>
</protein>
<keyword evidence="2" id="KW-1185">Reference proteome</keyword>
<reference evidence="1" key="1">
    <citation type="submission" date="2020-07" db="EMBL/GenBank/DDBJ databases">
        <title>Highly diverse flavobacterial phages as mortality factor during North Sea spring blooms.</title>
        <authorList>
            <person name="Bartlau N."/>
            <person name="Wichels A."/>
            <person name="Krohne G."/>
            <person name="Adriaenssens E.M."/>
            <person name="Heins A."/>
            <person name="Fuchs B.M."/>
            <person name="Amann R."/>
            <person name="Moraru C."/>
        </authorList>
    </citation>
    <scope>NUCLEOTIDE SEQUENCE</scope>
</reference>
<proteinExistence type="predicted"/>